<evidence type="ECO:0000313" key="17">
    <source>
        <dbReference type="Proteomes" id="UP000070326"/>
    </source>
</evidence>
<dbReference type="EMBL" id="LSQZ01000018">
    <property type="protein sequence ID" value="KXI13762.1"/>
    <property type="molecule type" value="Genomic_DNA"/>
</dbReference>
<protein>
    <recommendedName>
        <fullName evidence="5 13">Guanylate kinase</fullName>
        <ecNumber evidence="4 13">2.7.4.8</ecNumber>
    </recommendedName>
    <alternativeName>
        <fullName evidence="11 13">GMP kinase</fullName>
    </alternativeName>
</protein>
<dbReference type="FunFam" id="3.30.63.10:FF:000002">
    <property type="entry name" value="Guanylate kinase 1"/>
    <property type="match status" value="1"/>
</dbReference>
<dbReference type="PANTHER" id="PTHR23117:SF13">
    <property type="entry name" value="GUANYLATE KINASE"/>
    <property type="match status" value="1"/>
</dbReference>
<dbReference type="GO" id="GO:0005524">
    <property type="term" value="F:ATP binding"/>
    <property type="evidence" value="ECO:0007669"/>
    <property type="project" value="UniProtKB-UniRule"/>
</dbReference>
<dbReference type="SMART" id="SM00072">
    <property type="entry name" value="GuKc"/>
    <property type="match status" value="1"/>
</dbReference>
<evidence type="ECO:0000256" key="7">
    <source>
        <dbReference type="ARBA" id="ARBA00022679"/>
    </source>
</evidence>
<evidence type="ECO:0000256" key="13">
    <source>
        <dbReference type="HAMAP-Rule" id="MF_00328"/>
    </source>
</evidence>
<dbReference type="AlphaFoldDB" id="A0A135YWJ7"/>
<accession>A0A135YWJ7</accession>
<evidence type="ECO:0000256" key="6">
    <source>
        <dbReference type="ARBA" id="ARBA00022490"/>
    </source>
</evidence>
<dbReference type="GO" id="GO:0004385">
    <property type="term" value="F:GMP kinase activity"/>
    <property type="evidence" value="ECO:0007669"/>
    <property type="project" value="UniProtKB-UniRule"/>
</dbReference>
<dbReference type="Gene3D" id="3.30.63.10">
    <property type="entry name" value="Guanylate Kinase phosphate binding domain"/>
    <property type="match status" value="1"/>
</dbReference>
<dbReference type="SUPFAM" id="SSF52540">
    <property type="entry name" value="P-loop containing nucleoside triphosphate hydrolases"/>
    <property type="match status" value="1"/>
</dbReference>
<evidence type="ECO:0000256" key="10">
    <source>
        <dbReference type="ARBA" id="ARBA00022840"/>
    </source>
</evidence>
<proteinExistence type="inferred from homology"/>
<keyword evidence="10 13" id="KW-0067">ATP-binding</keyword>
<comment type="function">
    <text evidence="1 13">Essential for recycling GMP and indirectly, cGMP.</text>
</comment>
<organism evidence="15 17">
    <name type="scientific">Peptostreptococcus anaerobius</name>
    <dbReference type="NCBI Taxonomy" id="1261"/>
    <lineage>
        <taxon>Bacteria</taxon>
        <taxon>Bacillati</taxon>
        <taxon>Bacillota</taxon>
        <taxon>Clostridia</taxon>
        <taxon>Peptostreptococcales</taxon>
        <taxon>Peptostreptococcaceae</taxon>
        <taxon>Peptostreptococcus</taxon>
    </lineage>
</organism>
<keyword evidence="7 13" id="KW-0808">Transferase</keyword>
<dbReference type="EC" id="2.7.4.8" evidence="4 13"/>
<sequence length="208" mass="24002">MIKKRGLLLVVSGPSGTGKGTICKKMVEMNDAIKLSVSATTRQPRLGEKEGISYYFKTREEFEKMVENGEFLEHAMIYDNYYGTPKQAIVDQLDAGVDVILEIEMQGARQIREVCPDAVFVFILPPSLDELKHRIVGRGTETKEQIEKRFNSAYNEIKLLGDYDYFIFNNIVDKSAEEIFEIIKSEKSRVARYKKDIFDMFEREKEKC</sequence>
<dbReference type="EMBL" id="UGTB01000004">
    <property type="protein sequence ID" value="SUB61406.1"/>
    <property type="molecule type" value="Genomic_DNA"/>
</dbReference>
<evidence type="ECO:0000256" key="1">
    <source>
        <dbReference type="ARBA" id="ARBA00003531"/>
    </source>
</evidence>
<evidence type="ECO:0000256" key="2">
    <source>
        <dbReference type="ARBA" id="ARBA00004496"/>
    </source>
</evidence>
<evidence type="ECO:0000256" key="4">
    <source>
        <dbReference type="ARBA" id="ARBA00012961"/>
    </source>
</evidence>
<reference evidence="15 17" key="1">
    <citation type="submission" date="2016-02" db="EMBL/GenBank/DDBJ databases">
        <authorList>
            <person name="Wen L."/>
            <person name="He K."/>
            <person name="Yang H."/>
        </authorList>
    </citation>
    <scope>NUCLEOTIDE SEQUENCE [LARGE SCALE GENOMIC DNA]</scope>
    <source>
        <strain evidence="15 17">MJR8628A</strain>
    </source>
</reference>
<dbReference type="GeneID" id="79841963"/>
<dbReference type="PATRIC" id="fig|1261.3.peg.1174"/>
<feature type="domain" description="Guanylate kinase-like" evidence="14">
    <location>
        <begin position="6"/>
        <end position="184"/>
    </location>
</feature>
<evidence type="ECO:0000256" key="11">
    <source>
        <dbReference type="ARBA" id="ARBA00030128"/>
    </source>
</evidence>
<dbReference type="InterPro" id="IPR008144">
    <property type="entry name" value="Guanylate_kin-like_dom"/>
</dbReference>
<evidence type="ECO:0000256" key="8">
    <source>
        <dbReference type="ARBA" id="ARBA00022741"/>
    </source>
</evidence>
<dbReference type="RefSeq" id="WP_002842712.1">
    <property type="nucleotide sequence ID" value="NZ_CAMPYD010000002.1"/>
</dbReference>
<dbReference type="Proteomes" id="UP000070326">
    <property type="component" value="Unassembled WGS sequence"/>
</dbReference>
<gene>
    <name evidence="13 16" type="primary">gmk</name>
    <name evidence="15" type="ORF">HMPREF3195_00565</name>
    <name evidence="16" type="ORF">NCTC11460_01339</name>
</gene>
<dbReference type="Pfam" id="PF00625">
    <property type="entry name" value="Guanylate_kin"/>
    <property type="match status" value="1"/>
</dbReference>
<dbReference type="PANTHER" id="PTHR23117">
    <property type="entry name" value="GUANYLATE KINASE-RELATED"/>
    <property type="match status" value="1"/>
</dbReference>
<dbReference type="InterPro" id="IPR017665">
    <property type="entry name" value="Guanylate_kinase"/>
</dbReference>
<dbReference type="Gene3D" id="3.40.50.300">
    <property type="entry name" value="P-loop containing nucleotide triphosphate hydrolases"/>
    <property type="match status" value="1"/>
</dbReference>
<evidence type="ECO:0000256" key="12">
    <source>
        <dbReference type="ARBA" id="ARBA00048594"/>
    </source>
</evidence>
<dbReference type="InterPro" id="IPR020590">
    <property type="entry name" value="Guanylate_kinase_CS"/>
</dbReference>
<comment type="catalytic activity">
    <reaction evidence="12 13">
        <text>GMP + ATP = GDP + ADP</text>
        <dbReference type="Rhea" id="RHEA:20780"/>
        <dbReference type="ChEBI" id="CHEBI:30616"/>
        <dbReference type="ChEBI" id="CHEBI:58115"/>
        <dbReference type="ChEBI" id="CHEBI:58189"/>
        <dbReference type="ChEBI" id="CHEBI:456216"/>
        <dbReference type="EC" id="2.7.4.8"/>
    </reaction>
</comment>
<evidence type="ECO:0000256" key="3">
    <source>
        <dbReference type="ARBA" id="ARBA00005790"/>
    </source>
</evidence>
<dbReference type="PROSITE" id="PS00856">
    <property type="entry name" value="GUANYLATE_KINASE_1"/>
    <property type="match status" value="1"/>
</dbReference>
<name>A0A135YWJ7_9FIRM</name>
<evidence type="ECO:0000313" key="15">
    <source>
        <dbReference type="EMBL" id="KXI13762.1"/>
    </source>
</evidence>
<dbReference type="Proteomes" id="UP000255101">
    <property type="component" value="Unassembled WGS sequence"/>
</dbReference>
<dbReference type="HAMAP" id="MF_00328">
    <property type="entry name" value="Guanylate_kinase"/>
    <property type="match status" value="1"/>
</dbReference>
<keyword evidence="8 13" id="KW-0547">Nucleotide-binding</keyword>
<dbReference type="GO" id="GO:0005829">
    <property type="term" value="C:cytosol"/>
    <property type="evidence" value="ECO:0007669"/>
    <property type="project" value="TreeGrafter"/>
</dbReference>
<dbReference type="FunFam" id="3.40.50.300:FF:000855">
    <property type="entry name" value="Guanylate kinase"/>
    <property type="match status" value="1"/>
</dbReference>
<dbReference type="InterPro" id="IPR008145">
    <property type="entry name" value="GK/Ca_channel_bsu"/>
</dbReference>
<evidence type="ECO:0000259" key="14">
    <source>
        <dbReference type="PROSITE" id="PS50052"/>
    </source>
</evidence>
<dbReference type="eggNOG" id="COG0194">
    <property type="taxonomic scope" value="Bacteria"/>
</dbReference>
<comment type="subcellular location">
    <subcellularLocation>
        <location evidence="2 13">Cytoplasm</location>
    </subcellularLocation>
</comment>
<comment type="similarity">
    <text evidence="3 13">Belongs to the guanylate kinase family.</text>
</comment>
<dbReference type="NCBIfam" id="TIGR03263">
    <property type="entry name" value="guanyl_kin"/>
    <property type="match status" value="1"/>
</dbReference>
<dbReference type="CDD" id="cd00071">
    <property type="entry name" value="GMPK"/>
    <property type="match status" value="1"/>
</dbReference>
<feature type="binding site" evidence="13">
    <location>
        <begin position="13"/>
        <end position="20"/>
    </location>
    <ligand>
        <name>ATP</name>
        <dbReference type="ChEBI" id="CHEBI:30616"/>
    </ligand>
</feature>
<evidence type="ECO:0000313" key="16">
    <source>
        <dbReference type="EMBL" id="SUB61406.1"/>
    </source>
</evidence>
<reference evidence="16 18" key="2">
    <citation type="submission" date="2018-06" db="EMBL/GenBank/DDBJ databases">
        <authorList>
            <consortium name="Pathogen Informatics"/>
            <person name="Doyle S."/>
        </authorList>
    </citation>
    <scope>NUCLEOTIDE SEQUENCE [LARGE SCALE GENOMIC DNA]</scope>
    <source>
        <strain evidence="16 18">NCTC11460</strain>
    </source>
</reference>
<evidence type="ECO:0000256" key="5">
    <source>
        <dbReference type="ARBA" id="ARBA00016296"/>
    </source>
</evidence>
<keyword evidence="6 13" id="KW-0963">Cytoplasm</keyword>
<keyword evidence="9 13" id="KW-0418">Kinase</keyword>
<dbReference type="PROSITE" id="PS50052">
    <property type="entry name" value="GUANYLATE_KINASE_2"/>
    <property type="match status" value="1"/>
</dbReference>
<evidence type="ECO:0000313" key="18">
    <source>
        <dbReference type="Proteomes" id="UP000255101"/>
    </source>
</evidence>
<dbReference type="STRING" id="1261.HMPREF3195_00565"/>
<evidence type="ECO:0000256" key="9">
    <source>
        <dbReference type="ARBA" id="ARBA00022777"/>
    </source>
</evidence>
<dbReference type="InterPro" id="IPR027417">
    <property type="entry name" value="P-loop_NTPase"/>
</dbReference>